<feature type="region of interest" description="Disordered" evidence="1">
    <location>
        <begin position="227"/>
        <end position="280"/>
    </location>
</feature>
<comment type="caution">
    <text evidence="3">The sequence shown here is derived from an EMBL/GenBank/DDBJ whole genome shotgun (WGS) entry which is preliminary data.</text>
</comment>
<evidence type="ECO:0000256" key="1">
    <source>
        <dbReference type="SAM" id="MobiDB-lite"/>
    </source>
</evidence>
<dbReference type="EMBL" id="JBIRWE010000002">
    <property type="protein sequence ID" value="MFI1963845.1"/>
    <property type="molecule type" value="Genomic_DNA"/>
</dbReference>
<keyword evidence="4" id="KW-1185">Reference proteome</keyword>
<dbReference type="PANTHER" id="PTHR33490">
    <property type="entry name" value="BLR5614 PROTEIN-RELATED"/>
    <property type="match status" value="1"/>
</dbReference>
<dbReference type="InterPro" id="IPR002931">
    <property type="entry name" value="Transglutaminase-like"/>
</dbReference>
<organism evidence="3 4">
    <name type="scientific">Streptomyces pathocidini</name>
    <dbReference type="NCBI Taxonomy" id="1650571"/>
    <lineage>
        <taxon>Bacteria</taxon>
        <taxon>Bacillati</taxon>
        <taxon>Actinomycetota</taxon>
        <taxon>Actinomycetes</taxon>
        <taxon>Kitasatosporales</taxon>
        <taxon>Streptomycetaceae</taxon>
        <taxon>Streptomyces</taxon>
    </lineage>
</organism>
<feature type="compositionally biased region" description="Gly residues" evidence="1">
    <location>
        <begin position="251"/>
        <end position="260"/>
    </location>
</feature>
<dbReference type="RefSeq" id="WP_107098356.1">
    <property type="nucleotide sequence ID" value="NZ_JBIRWE010000002.1"/>
</dbReference>
<proteinExistence type="predicted"/>
<name>A0ABW7UMG5_9ACTN</name>
<protein>
    <submittedName>
        <fullName evidence="3">Transglutaminase family protein</fullName>
    </submittedName>
</protein>
<dbReference type="SUPFAM" id="SSF54001">
    <property type="entry name" value="Cysteine proteinases"/>
    <property type="match status" value="1"/>
</dbReference>
<dbReference type="Pfam" id="PF01841">
    <property type="entry name" value="Transglut_core"/>
    <property type="match status" value="1"/>
</dbReference>
<dbReference type="PANTHER" id="PTHR33490:SF3">
    <property type="entry name" value="CONSERVED INTEGRAL MEMBRANE PROTEIN"/>
    <property type="match status" value="1"/>
</dbReference>
<gene>
    <name evidence="3" type="ORF">ACH429_06865</name>
</gene>
<dbReference type="InterPro" id="IPR038765">
    <property type="entry name" value="Papain-like_cys_pep_sf"/>
</dbReference>
<reference evidence="3 4" key="1">
    <citation type="submission" date="2024-10" db="EMBL/GenBank/DDBJ databases">
        <title>The Natural Products Discovery Center: Release of the First 8490 Sequenced Strains for Exploring Actinobacteria Biosynthetic Diversity.</title>
        <authorList>
            <person name="Kalkreuter E."/>
            <person name="Kautsar S.A."/>
            <person name="Yang D."/>
            <person name="Bader C.D."/>
            <person name="Teijaro C.N."/>
            <person name="Fluegel L."/>
            <person name="Davis C.M."/>
            <person name="Simpson J.R."/>
            <person name="Lauterbach L."/>
            <person name="Steele A.D."/>
            <person name="Gui C."/>
            <person name="Meng S."/>
            <person name="Li G."/>
            <person name="Viehrig K."/>
            <person name="Ye F."/>
            <person name="Su P."/>
            <person name="Kiefer A.F."/>
            <person name="Nichols A."/>
            <person name="Cepeda A.J."/>
            <person name="Yan W."/>
            <person name="Fan B."/>
            <person name="Jiang Y."/>
            <person name="Adhikari A."/>
            <person name="Zheng C.-J."/>
            <person name="Schuster L."/>
            <person name="Cowan T.M."/>
            <person name="Smanski M.J."/>
            <person name="Chevrette M.G."/>
            <person name="De Carvalho L.P.S."/>
            <person name="Shen B."/>
        </authorList>
    </citation>
    <scope>NUCLEOTIDE SEQUENCE [LARGE SCALE GENOMIC DNA]</scope>
    <source>
        <strain evidence="3 4">NPDC020327</strain>
    </source>
</reference>
<dbReference type="Gene3D" id="3.10.620.30">
    <property type="match status" value="1"/>
</dbReference>
<evidence type="ECO:0000259" key="2">
    <source>
        <dbReference type="Pfam" id="PF01841"/>
    </source>
</evidence>
<sequence>MTTDAASASGPAELSVLTEPTEFLDYEHPDVQDFLAHSGIDPSTPPAEQAVRLYYAVRDGIHYEVYGTGLSREALRASSVARAGQGFCLHKSVLYAAAVRAVGIPSRLVYADVRNHLASERLKRMVGGEVFHHGLVSVHLGGRWLRVTPVFNALLCRLYGMTPLEFDGTASSTYHPYDADGDDGKRMEFLRDYGAYDDLPYELLMERMRVRHPGMFAGGDTVVGTGSLADEAPGLPAADGSGPDGTSGLDGTSGPGGASEGDGASVVGRIPGPRGPRPVA</sequence>
<evidence type="ECO:0000313" key="4">
    <source>
        <dbReference type="Proteomes" id="UP001611548"/>
    </source>
</evidence>
<accession>A0ABW7UMG5</accession>
<feature type="domain" description="Transglutaminase-like" evidence="2">
    <location>
        <begin position="39"/>
        <end position="149"/>
    </location>
</feature>
<evidence type="ECO:0000313" key="3">
    <source>
        <dbReference type="EMBL" id="MFI1963845.1"/>
    </source>
</evidence>
<dbReference type="Proteomes" id="UP001611548">
    <property type="component" value="Unassembled WGS sequence"/>
</dbReference>